<evidence type="ECO:0000313" key="2">
    <source>
        <dbReference type="Proteomes" id="UP000485058"/>
    </source>
</evidence>
<feature type="non-terminal residue" evidence="1">
    <location>
        <position position="72"/>
    </location>
</feature>
<dbReference type="AlphaFoldDB" id="A0A699Z0W8"/>
<organism evidence="1 2">
    <name type="scientific">Haematococcus lacustris</name>
    <name type="common">Green alga</name>
    <name type="synonym">Haematococcus pluvialis</name>
    <dbReference type="NCBI Taxonomy" id="44745"/>
    <lineage>
        <taxon>Eukaryota</taxon>
        <taxon>Viridiplantae</taxon>
        <taxon>Chlorophyta</taxon>
        <taxon>core chlorophytes</taxon>
        <taxon>Chlorophyceae</taxon>
        <taxon>CS clade</taxon>
        <taxon>Chlamydomonadales</taxon>
        <taxon>Haematococcaceae</taxon>
        <taxon>Haematococcus</taxon>
    </lineage>
</organism>
<accession>A0A699Z0W8</accession>
<reference evidence="1 2" key="1">
    <citation type="submission" date="2020-02" db="EMBL/GenBank/DDBJ databases">
        <title>Draft genome sequence of Haematococcus lacustris strain NIES-144.</title>
        <authorList>
            <person name="Morimoto D."/>
            <person name="Nakagawa S."/>
            <person name="Yoshida T."/>
            <person name="Sawayama S."/>
        </authorList>
    </citation>
    <scope>NUCLEOTIDE SEQUENCE [LARGE SCALE GENOMIC DNA]</scope>
    <source>
        <strain evidence="1 2">NIES-144</strain>
    </source>
</reference>
<keyword evidence="2" id="KW-1185">Reference proteome</keyword>
<comment type="caution">
    <text evidence="1">The sequence shown here is derived from an EMBL/GenBank/DDBJ whole genome shotgun (WGS) entry which is preliminary data.</text>
</comment>
<gene>
    <name evidence="1" type="ORF">HaLaN_08697</name>
</gene>
<feature type="non-terminal residue" evidence="1">
    <location>
        <position position="1"/>
    </location>
</feature>
<name>A0A699Z0W8_HAELA</name>
<protein>
    <submittedName>
        <fullName evidence="1">Uncharacterized protein</fullName>
    </submittedName>
</protein>
<dbReference type="Proteomes" id="UP000485058">
    <property type="component" value="Unassembled WGS sequence"/>
</dbReference>
<proteinExistence type="predicted"/>
<sequence length="72" mass="7686">STAQQAAQQISEQDLLDQYLEGTLPGATTDNLSAAYAEDIFSPSLNDDFTSVELEEDDTAARVSARDIATCS</sequence>
<dbReference type="EMBL" id="BLLF01000554">
    <property type="protein sequence ID" value="GFH12916.1"/>
    <property type="molecule type" value="Genomic_DNA"/>
</dbReference>
<evidence type="ECO:0000313" key="1">
    <source>
        <dbReference type="EMBL" id="GFH12916.1"/>
    </source>
</evidence>